<evidence type="ECO:0000256" key="4">
    <source>
        <dbReference type="ARBA" id="ARBA00023295"/>
    </source>
</evidence>
<dbReference type="InterPro" id="IPR023296">
    <property type="entry name" value="Glyco_hydro_beta-prop_sf"/>
</dbReference>
<dbReference type="GO" id="GO:0004553">
    <property type="term" value="F:hydrolase activity, hydrolyzing O-glycosyl compounds"/>
    <property type="evidence" value="ECO:0007669"/>
    <property type="project" value="InterPro"/>
</dbReference>
<dbReference type="Pfam" id="PF17851">
    <property type="entry name" value="GH43_C2"/>
    <property type="match status" value="1"/>
</dbReference>
<dbReference type="InterPro" id="IPR013320">
    <property type="entry name" value="ConA-like_dom_sf"/>
</dbReference>
<accession>A0A919FSY1</accession>
<evidence type="ECO:0000256" key="1">
    <source>
        <dbReference type="ARBA" id="ARBA00004834"/>
    </source>
</evidence>
<dbReference type="InterPro" id="IPR006311">
    <property type="entry name" value="TAT_signal"/>
</dbReference>
<feature type="site" description="Important for catalytic activity, responsible for pKa modulation of the active site Glu and correct orientation of both the proton donor and substrate" evidence="6">
    <location>
        <position position="190"/>
    </location>
</feature>
<comment type="similarity">
    <text evidence="2">Belongs to the glycosyl hydrolase 43 family.</text>
</comment>
<dbReference type="PROSITE" id="PS51318">
    <property type="entry name" value="TAT"/>
    <property type="match status" value="1"/>
</dbReference>
<evidence type="ECO:0000313" key="9">
    <source>
        <dbReference type="EMBL" id="GHH71897.1"/>
    </source>
</evidence>
<evidence type="ECO:0000256" key="7">
    <source>
        <dbReference type="SAM" id="SignalP"/>
    </source>
</evidence>
<keyword evidence="4" id="KW-0326">Glycosidase</keyword>
<evidence type="ECO:0000256" key="3">
    <source>
        <dbReference type="ARBA" id="ARBA00022801"/>
    </source>
</evidence>
<sequence length="796" mass="83008">MTRTQRTGRERLFRLAGACALAFGLAAGTLPAAHGADTAPVQEAATVRAPGAQAATYTNPVSTGTVDTFPDPTSIRGKDGYWYAYGTQNPVLQSKGEDGERILPILRSADLVHWDYAGEVFTPATQPAWQGGSRLWAPDIRYFDGHYSLYYSVPGRNTVAIATAPTPTGPWTDGGAVLPSPSGCPSGNIDQSQFTDTDGTPYLYWGSYDTICVARLSPDRTRTQGTVTQVARGRRMEGGFVVHRGAFYYLFYSDAGCCDGAFSGYQVKAGRATSPLGPFTDDQGTDLGALTSKAGFVVGANGNRWIGPGHNAVQTDLAGQDWLVYHGIPSDAPDLAPAAGGSLKLSRRPLLVDRLDWIDGWPVVRAGAGPSDTAQTAPVTGWSAGGTFNDATLNGWHAEGAGTGGWSTPALTDSGGYAVHTDSGTAAAHLVSNATAPADVRAEADLRVTAAGGAAGLTLAYTGPGDRVTAWIDRARNALVTEAFVGGVSSGEQVTALPSGFTWNTWHSVTAELRGTALTVEVTHDRLHDPVAVQARTLPTGAAHGGSVGLSAKGAGAGGDNVTATALYTPVTTRVADPTPGALLPAYSDEFDTTTVPGTTAGSPWSWVRGPAAGVTAGSGSLSWPTQDAELYLGTNTASVLQRPAPSGDFTVETKMLFAPGQSAQQAGLVLYENDDRWFKLVHSVLPLNNGNGALLQVTEFGKEGERPTTTPPTAVANAPMFGGPAADTLWLRLVHHTDTAHNEHEVRAVTSRDGVTWSYAGVWTLPVGGALKIGLVSMNKSGATARFEYLRTYAG</sequence>
<dbReference type="Gene3D" id="2.60.120.200">
    <property type="match status" value="1"/>
</dbReference>
<keyword evidence="10" id="KW-1185">Reference proteome</keyword>
<evidence type="ECO:0000313" key="10">
    <source>
        <dbReference type="Proteomes" id="UP000617734"/>
    </source>
</evidence>
<dbReference type="Proteomes" id="UP000617734">
    <property type="component" value="Unassembled WGS sequence"/>
</dbReference>
<dbReference type="GO" id="GO:0005975">
    <property type="term" value="P:carbohydrate metabolic process"/>
    <property type="evidence" value="ECO:0007669"/>
    <property type="project" value="InterPro"/>
</dbReference>
<keyword evidence="3" id="KW-0378">Hydrolase</keyword>
<dbReference type="SUPFAM" id="SSF75005">
    <property type="entry name" value="Arabinanase/levansucrase/invertase"/>
    <property type="match status" value="1"/>
</dbReference>
<gene>
    <name evidence="9" type="ORF">GCM10018781_33990</name>
</gene>
<dbReference type="InterPro" id="IPR050727">
    <property type="entry name" value="GH43_arabinanases"/>
</dbReference>
<dbReference type="SUPFAM" id="SSF49899">
    <property type="entry name" value="Concanavalin A-like lectins/glucanases"/>
    <property type="match status" value="1"/>
</dbReference>
<keyword evidence="7" id="KW-0732">Signal</keyword>
<evidence type="ECO:0000256" key="2">
    <source>
        <dbReference type="ARBA" id="ARBA00009865"/>
    </source>
</evidence>
<dbReference type="PANTHER" id="PTHR43301">
    <property type="entry name" value="ARABINAN ENDO-1,5-ALPHA-L-ARABINOSIDASE"/>
    <property type="match status" value="1"/>
</dbReference>
<dbReference type="PANTHER" id="PTHR43301:SF3">
    <property type="entry name" value="ARABINAN ENDO-1,5-ALPHA-L-ARABINOSIDASE A-RELATED"/>
    <property type="match status" value="1"/>
</dbReference>
<dbReference type="Gene3D" id="2.60.120.560">
    <property type="entry name" value="Exo-inulinase, domain 1"/>
    <property type="match status" value="1"/>
</dbReference>
<dbReference type="AlphaFoldDB" id="A0A919FSY1"/>
<evidence type="ECO:0000256" key="5">
    <source>
        <dbReference type="PIRSR" id="PIRSR606710-1"/>
    </source>
</evidence>
<comment type="pathway">
    <text evidence="1">Glycan metabolism; L-arabinan degradation.</text>
</comment>
<organism evidence="9 10">
    <name type="scientific">Kitasatospora indigofera</name>
    <dbReference type="NCBI Taxonomy" id="67307"/>
    <lineage>
        <taxon>Bacteria</taxon>
        <taxon>Bacillati</taxon>
        <taxon>Actinomycetota</taxon>
        <taxon>Actinomycetes</taxon>
        <taxon>Kitasatosporales</taxon>
        <taxon>Streptomycetaceae</taxon>
        <taxon>Kitasatospora</taxon>
    </lineage>
</organism>
<dbReference type="GeneID" id="95353824"/>
<proteinExistence type="inferred from homology"/>
<comment type="caution">
    <text evidence="9">The sequence shown here is derived from an EMBL/GenBank/DDBJ whole genome shotgun (WGS) entry which is preliminary data.</text>
</comment>
<feature type="active site" description="Proton acceptor" evidence="5">
    <location>
        <position position="71"/>
    </location>
</feature>
<feature type="domain" description="Beta-xylosidase C-terminal Concanavalin A-like" evidence="8">
    <location>
        <begin position="601"/>
        <end position="740"/>
    </location>
</feature>
<protein>
    <recommendedName>
        <fullName evidence="8">Beta-xylosidase C-terminal Concanavalin A-like domain-containing protein</fullName>
    </recommendedName>
</protein>
<dbReference type="Gene3D" id="2.115.10.20">
    <property type="entry name" value="Glycosyl hydrolase domain, family 43"/>
    <property type="match status" value="1"/>
</dbReference>
<evidence type="ECO:0000259" key="8">
    <source>
        <dbReference type="Pfam" id="PF17851"/>
    </source>
</evidence>
<evidence type="ECO:0000256" key="6">
    <source>
        <dbReference type="PIRSR" id="PIRSR606710-2"/>
    </source>
</evidence>
<dbReference type="EMBL" id="BNBO01000016">
    <property type="protein sequence ID" value="GHH71897.1"/>
    <property type="molecule type" value="Genomic_DNA"/>
</dbReference>
<dbReference type="CDD" id="cd18616">
    <property type="entry name" value="GH43_ABN-like"/>
    <property type="match status" value="1"/>
</dbReference>
<dbReference type="Pfam" id="PF04616">
    <property type="entry name" value="Glyco_hydro_43"/>
    <property type="match status" value="1"/>
</dbReference>
<feature type="chain" id="PRO_5037034013" description="Beta-xylosidase C-terminal Concanavalin A-like domain-containing protein" evidence="7">
    <location>
        <begin position="36"/>
        <end position="796"/>
    </location>
</feature>
<dbReference type="RefSeq" id="WP_190211671.1">
    <property type="nucleotide sequence ID" value="NZ_BNBO01000016.1"/>
</dbReference>
<name>A0A919FSY1_9ACTN</name>
<reference evidence="9" key="2">
    <citation type="submission" date="2020-09" db="EMBL/GenBank/DDBJ databases">
        <authorList>
            <person name="Sun Q."/>
            <person name="Ohkuma M."/>
        </authorList>
    </citation>
    <scope>NUCLEOTIDE SEQUENCE</scope>
    <source>
        <strain evidence="9">JCM 4646</strain>
    </source>
</reference>
<dbReference type="InterPro" id="IPR006710">
    <property type="entry name" value="Glyco_hydro_43"/>
</dbReference>
<reference evidence="9" key="1">
    <citation type="journal article" date="2014" name="Int. J. Syst. Evol. Microbiol.">
        <title>Complete genome sequence of Corynebacterium casei LMG S-19264T (=DSM 44701T), isolated from a smear-ripened cheese.</title>
        <authorList>
            <consortium name="US DOE Joint Genome Institute (JGI-PGF)"/>
            <person name="Walter F."/>
            <person name="Albersmeier A."/>
            <person name="Kalinowski J."/>
            <person name="Ruckert C."/>
        </authorList>
    </citation>
    <scope>NUCLEOTIDE SEQUENCE</scope>
    <source>
        <strain evidence="9">JCM 4646</strain>
    </source>
</reference>
<feature type="active site" description="Proton donor" evidence="5">
    <location>
        <position position="237"/>
    </location>
</feature>
<dbReference type="InterPro" id="IPR041542">
    <property type="entry name" value="GH43_C2"/>
</dbReference>
<feature type="signal peptide" evidence="7">
    <location>
        <begin position="1"/>
        <end position="35"/>
    </location>
</feature>